<proteinExistence type="predicted"/>
<protein>
    <submittedName>
        <fullName evidence="3">Uncharacterized protein</fullName>
    </submittedName>
</protein>
<evidence type="ECO:0000256" key="2">
    <source>
        <dbReference type="SAM" id="Phobius"/>
    </source>
</evidence>
<keyword evidence="2" id="KW-1133">Transmembrane helix</keyword>
<evidence type="ECO:0000256" key="1">
    <source>
        <dbReference type="SAM" id="MobiDB-lite"/>
    </source>
</evidence>
<reference evidence="3" key="1">
    <citation type="submission" date="2014-11" db="EMBL/GenBank/DDBJ databases">
        <title>Molecular phylogeny of cliff fern family Woodsiaceae with morphological implications.</title>
        <authorList>
            <person name="Shao Y.-Z."/>
            <person name="Wei R."/>
            <person name="Zhang X.-C."/>
        </authorList>
    </citation>
    <scope>NUCLEOTIDE SEQUENCE</scope>
</reference>
<gene>
    <name evidence="3" type="ORF">Cvel_20188.t1.CR1</name>
</gene>
<evidence type="ECO:0000313" key="3">
    <source>
        <dbReference type="EMBL" id="CUC09448.1"/>
    </source>
</evidence>
<keyword evidence="2" id="KW-0472">Membrane</keyword>
<organism evidence="3">
    <name type="scientific">Chromera velia CCMP2878</name>
    <dbReference type="NCBI Taxonomy" id="1169474"/>
    <lineage>
        <taxon>Eukaryota</taxon>
        <taxon>Sar</taxon>
        <taxon>Alveolata</taxon>
        <taxon>Colpodellida</taxon>
        <taxon>Chromeraceae</taxon>
        <taxon>Chromera</taxon>
    </lineage>
</organism>
<sequence>MACLTDSQVCKMDSLGGGGLIPPLLSPFLCAALAAIGSLSLFNAKLRRKTPPPAGRAERKGIGTGSLYTKRTLGREGAAAATPDYAREDDEGGEVERVGAAGGKEDLRWVWRKKFPVANTGCSRYLSMIGGGLEDSIVSRYPHEFRYEEASGGEMVCAEEVEAVPVLEGVDKDPVYPLFKRVFKSVVSAETWKRIAPLDPALSGLPLLPNRLPTHQFSFTPTPLHVFCPF</sequence>
<keyword evidence="2" id="KW-0812">Transmembrane</keyword>
<feature type="region of interest" description="Disordered" evidence="1">
    <location>
        <begin position="76"/>
        <end position="96"/>
    </location>
</feature>
<accession>A0A0K6S701</accession>
<feature type="transmembrane region" description="Helical" evidence="2">
    <location>
        <begin position="20"/>
        <end position="42"/>
    </location>
</feature>
<name>A0A0K6S701_9ALVE</name>
<dbReference type="EMBL" id="CDMZ01000877">
    <property type="protein sequence ID" value="CUC09448.1"/>
    <property type="molecule type" value="Genomic_DNA"/>
</dbReference>
<dbReference type="VEuPathDB" id="CryptoDB:Cvel_20188"/>
<dbReference type="AlphaFoldDB" id="A0A0K6S701"/>